<sequence>MTRHVCFLGERRTKMMTPEQKAFHELGAAKAFLFNKIEAARSYARQFYGESYCELTRKERKDCWKHSEINFFIKLVRERRDVCRAWVPLKERNCKNCMHLHRGMKSDSPCFDCPGIDDEIPSNWEPRKEGE</sequence>
<proteinExistence type="predicted"/>
<organism evidence="1 2">
    <name type="scientific">Akkermansia muciniphila</name>
    <dbReference type="NCBI Taxonomy" id="239935"/>
    <lineage>
        <taxon>Bacteria</taxon>
        <taxon>Pseudomonadati</taxon>
        <taxon>Verrucomicrobiota</taxon>
        <taxon>Verrucomicrobiia</taxon>
        <taxon>Verrucomicrobiales</taxon>
        <taxon>Akkermansiaceae</taxon>
        <taxon>Akkermansia</taxon>
    </lineage>
</organism>
<name>A0A2N8HBY6_9BACT</name>
<accession>A0A2N8HBY6</accession>
<comment type="caution">
    <text evidence="1">The sequence shown here is derived from an EMBL/GenBank/DDBJ whole genome shotgun (WGS) entry which is preliminary data.</text>
</comment>
<gene>
    <name evidence="1" type="ORF">CXU22_12195</name>
</gene>
<dbReference type="Proteomes" id="UP000236000">
    <property type="component" value="Unassembled WGS sequence"/>
</dbReference>
<evidence type="ECO:0000313" key="1">
    <source>
        <dbReference type="EMBL" id="PNC17365.1"/>
    </source>
</evidence>
<dbReference type="EMBL" id="PJKA01000013">
    <property type="protein sequence ID" value="PNC17365.1"/>
    <property type="molecule type" value="Genomic_DNA"/>
</dbReference>
<protein>
    <submittedName>
        <fullName evidence="1">Uncharacterized protein</fullName>
    </submittedName>
</protein>
<dbReference type="AlphaFoldDB" id="A0A2N8HBY6"/>
<evidence type="ECO:0000313" key="2">
    <source>
        <dbReference type="Proteomes" id="UP000236000"/>
    </source>
</evidence>
<reference evidence="1 2" key="1">
    <citation type="journal article" date="2017" name="BMC Genomics">
        <title>Genome sequencing of 39 Akkermansia muciniphila isolates reveals its population structure, genomic and functional diverisity, and global distribution in mammalian gut microbiotas.</title>
        <authorList>
            <person name="Guo X."/>
            <person name="Li S."/>
            <person name="Zhang J."/>
            <person name="Wu F."/>
            <person name="Li X."/>
            <person name="Wu D."/>
            <person name="Zhang M."/>
            <person name="Ou Z."/>
            <person name="Jie Z."/>
            <person name="Yan Q."/>
            <person name="Li P."/>
            <person name="Yi J."/>
            <person name="Peng Y."/>
        </authorList>
    </citation>
    <scope>NUCLEOTIDE SEQUENCE [LARGE SCALE GENOMIC DNA]</scope>
    <source>
        <strain evidence="1 2">GP24</strain>
    </source>
</reference>